<evidence type="ECO:0000313" key="11">
    <source>
        <dbReference type="EMBL" id="MEQ2160817.1"/>
    </source>
</evidence>
<feature type="domain" description="SH3" evidence="7">
    <location>
        <begin position="217"/>
        <end position="275"/>
    </location>
</feature>
<feature type="domain" description="DH" evidence="8">
    <location>
        <begin position="369"/>
        <end position="429"/>
    </location>
</feature>
<evidence type="ECO:0008006" key="13">
    <source>
        <dbReference type="Google" id="ProtNLM"/>
    </source>
</evidence>
<dbReference type="InterPro" id="IPR001452">
    <property type="entry name" value="SH3_domain"/>
</dbReference>
<comment type="caution">
    <text evidence="11">The sequence shown here is derived from an EMBL/GenBank/DDBJ whole genome shotgun (WGS) entry which is preliminary data.</text>
</comment>
<keyword evidence="3" id="KW-0106">Calcium</keyword>
<feature type="coiled-coil region" evidence="5">
    <location>
        <begin position="111"/>
        <end position="138"/>
    </location>
</feature>
<dbReference type="Pfam" id="PF12763">
    <property type="entry name" value="EH"/>
    <property type="match status" value="1"/>
</dbReference>
<dbReference type="PROSITE" id="PS50002">
    <property type="entry name" value="SH3"/>
    <property type="match status" value="3"/>
</dbReference>
<evidence type="ECO:0000259" key="7">
    <source>
        <dbReference type="PROSITE" id="PS50002"/>
    </source>
</evidence>
<dbReference type="Proteomes" id="UP001476798">
    <property type="component" value="Unassembled WGS sequence"/>
</dbReference>
<dbReference type="SUPFAM" id="SSF50044">
    <property type="entry name" value="SH3-domain"/>
    <property type="match status" value="3"/>
</dbReference>
<proteinExistence type="predicted"/>
<evidence type="ECO:0000259" key="10">
    <source>
        <dbReference type="PROSITE" id="PS50222"/>
    </source>
</evidence>
<dbReference type="EMBL" id="JAHRIO010010121">
    <property type="protein sequence ID" value="MEQ2160817.1"/>
    <property type="molecule type" value="Genomic_DNA"/>
</dbReference>
<feature type="region of interest" description="Disordered" evidence="6">
    <location>
        <begin position="344"/>
        <end position="366"/>
    </location>
</feature>
<dbReference type="PANTHER" id="PTHR46026:SF1">
    <property type="entry name" value="RHO-TYPE GUANINE NUCLEOTIDE EXCHANGE FACTOR, ISOFORM F"/>
    <property type="match status" value="1"/>
</dbReference>
<dbReference type="InterPro" id="IPR000261">
    <property type="entry name" value="EH_dom"/>
</dbReference>
<dbReference type="InterPro" id="IPR011992">
    <property type="entry name" value="EF-hand-dom_pair"/>
</dbReference>
<dbReference type="InterPro" id="IPR036028">
    <property type="entry name" value="SH3-like_dom_sf"/>
</dbReference>
<keyword evidence="2" id="KW-0479">Metal-binding</keyword>
<dbReference type="Pfam" id="PF00621">
    <property type="entry name" value="RhoGEF"/>
    <property type="match status" value="1"/>
</dbReference>
<feature type="domain" description="EF-hand" evidence="10">
    <location>
        <begin position="30"/>
        <end position="65"/>
    </location>
</feature>
<feature type="domain" description="EH" evidence="9">
    <location>
        <begin position="1"/>
        <end position="86"/>
    </location>
</feature>
<feature type="compositionally biased region" description="Polar residues" evidence="6">
    <location>
        <begin position="344"/>
        <end position="365"/>
    </location>
</feature>
<evidence type="ECO:0000259" key="8">
    <source>
        <dbReference type="PROSITE" id="PS50010"/>
    </source>
</evidence>
<dbReference type="SMART" id="SM00326">
    <property type="entry name" value="SH3"/>
    <property type="match status" value="3"/>
</dbReference>
<dbReference type="PROSITE" id="PS50222">
    <property type="entry name" value="EF_HAND_2"/>
    <property type="match status" value="1"/>
</dbReference>
<keyword evidence="1 4" id="KW-0728">SH3 domain</keyword>
<dbReference type="CDD" id="cd00052">
    <property type="entry name" value="EH"/>
    <property type="match status" value="1"/>
</dbReference>
<evidence type="ECO:0000256" key="5">
    <source>
        <dbReference type="SAM" id="Coils"/>
    </source>
</evidence>
<dbReference type="Pfam" id="PF14604">
    <property type="entry name" value="SH3_9"/>
    <property type="match status" value="1"/>
</dbReference>
<accession>A0ABV0MNX8</accession>
<gene>
    <name evidence="11" type="ORF">GOODEAATRI_003273</name>
</gene>
<keyword evidence="5" id="KW-0175">Coiled coil</keyword>
<dbReference type="PROSITE" id="PS50010">
    <property type="entry name" value="DH_2"/>
    <property type="match status" value="1"/>
</dbReference>
<reference evidence="11 12" key="1">
    <citation type="submission" date="2021-06" db="EMBL/GenBank/DDBJ databases">
        <authorList>
            <person name="Palmer J.M."/>
        </authorList>
    </citation>
    <scope>NUCLEOTIDE SEQUENCE [LARGE SCALE GENOMIC DNA]</scope>
    <source>
        <strain evidence="11 12">GA_2019</strain>
        <tissue evidence="11">Muscle</tissue>
    </source>
</reference>
<dbReference type="PROSITE" id="PS00018">
    <property type="entry name" value="EF_HAND_1"/>
    <property type="match status" value="1"/>
</dbReference>
<evidence type="ECO:0000313" key="12">
    <source>
        <dbReference type="Proteomes" id="UP001476798"/>
    </source>
</evidence>
<dbReference type="PROSITE" id="PS50031">
    <property type="entry name" value="EH"/>
    <property type="match status" value="1"/>
</dbReference>
<dbReference type="Gene3D" id="1.20.900.10">
    <property type="entry name" value="Dbl homology (DH) domain"/>
    <property type="match status" value="1"/>
</dbReference>
<organism evidence="11 12">
    <name type="scientific">Goodea atripinnis</name>
    <dbReference type="NCBI Taxonomy" id="208336"/>
    <lineage>
        <taxon>Eukaryota</taxon>
        <taxon>Metazoa</taxon>
        <taxon>Chordata</taxon>
        <taxon>Craniata</taxon>
        <taxon>Vertebrata</taxon>
        <taxon>Euteleostomi</taxon>
        <taxon>Actinopterygii</taxon>
        <taxon>Neopterygii</taxon>
        <taxon>Teleostei</taxon>
        <taxon>Neoteleostei</taxon>
        <taxon>Acanthomorphata</taxon>
        <taxon>Ovalentaria</taxon>
        <taxon>Atherinomorphae</taxon>
        <taxon>Cyprinodontiformes</taxon>
        <taxon>Goodeidae</taxon>
        <taxon>Goodea</taxon>
    </lineage>
</organism>
<dbReference type="InterPro" id="IPR018247">
    <property type="entry name" value="EF_Hand_1_Ca_BS"/>
</dbReference>
<dbReference type="SMART" id="SM00027">
    <property type="entry name" value="EH"/>
    <property type="match status" value="1"/>
</dbReference>
<name>A0ABV0MNX8_9TELE</name>
<dbReference type="InterPro" id="IPR000219">
    <property type="entry name" value="DH_dom"/>
</dbReference>
<evidence type="ECO:0000256" key="4">
    <source>
        <dbReference type="PROSITE-ProRule" id="PRU00192"/>
    </source>
</evidence>
<dbReference type="SUPFAM" id="SSF47473">
    <property type="entry name" value="EF-hand"/>
    <property type="match status" value="1"/>
</dbReference>
<evidence type="ECO:0000256" key="6">
    <source>
        <dbReference type="SAM" id="MobiDB-lite"/>
    </source>
</evidence>
<dbReference type="PANTHER" id="PTHR46026">
    <property type="entry name" value="RHO-TYPE GUANINE NUCLEOTIDE EXCHANGE FACTOR, ISOFORM F"/>
    <property type="match status" value="1"/>
</dbReference>
<dbReference type="Gene3D" id="1.10.238.10">
    <property type="entry name" value="EF-hand"/>
    <property type="match status" value="1"/>
</dbReference>
<evidence type="ECO:0000256" key="1">
    <source>
        <dbReference type="ARBA" id="ARBA00022443"/>
    </source>
</evidence>
<dbReference type="SUPFAM" id="SSF48065">
    <property type="entry name" value="DBL homology domain (DH-domain)"/>
    <property type="match status" value="1"/>
</dbReference>
<evidence type="ECO:0000259" key="9">
    <source>
        <dbReference type="PROSITE" id="PS50031"/>
    </source>
</evidence>
<dbReference type="InterPro" id="IPR035899">
    <property type="entry name" value="DBL_dom_sf"/>
</dbReference>
<sequence>MPHQVDSPLLCWTWDLAGQQVRNAMATTMLTQIQLASIWTLSDVNRDGKLNAEEFILAMHLVDMAKIGQPLPLTLPPELVPPSQRCRLGSFQAAQRELERQRKEEFERRKRGELKIKKEQEQDDIIKLKAKKRSLEMELEAVVSAEETPLPSIGPDAYGPVVGNLLAQALCSWTAKTENHLNFNKDDVIHVLEQQENWWLGELNNEKGWFPKTYLCFFIAEYVALYTYESPERDDLTFAEGDVILVSKREGEWWRGSTGEHTGLFPSNYVKPKEADVRTLCTYSHAVVKAYTSASPEQLSLENGQLILIFSKNPSGWWLGELQARGKKRQKGWFPAAHVKILGSNSGKSTPAQQPDPTSLDSLTPQEKKRQGYIHELIETEERYVEDLQVVLEVFYKPMSESRRLSEAEMDMIFVNWRELLACNSKLVK</sequence>
<evidence type="ECO:0000256" key="3">
    <source>
        <dbReference type="ARBA" id="ARBA00022837"/>
    </source>
</evidence>
<protein>
    <recommendedName>
        <fullName evidence="13">Intersectin 2</fullName>
    </recommendedName>
</protein>
<feature type="domain" description="SH3" evidence="7">
    <location>
        <begin position="280"/>
        <end position="344"/>
    </location>
</feature>
<evidence type="ECO:0000256" key="2">
    <source>
        <dbReference type="ARBA" id="ARBA00022723"/>
    </source>
</evidence>
<keyword evidence="12" id="KW-1185">Reference proteome</keyword>
<dbReference type="InterPro" id="IPR002048">
    <property type="entry name" value="EF_hand_dom"/>
</dbReference>
<dbReference type="Pfam" id="PF07653">
    <property type="entry name" value="SH3_2"/>
    <property type="match status" value="2"/>
</dbReference>
<dbReference type="Gene3D" id="2.30.30.40">
    <property type="entry name" value="SH3 Domains"/>
    <property type="match status" value="3"/>
</dbReference>
<feature type="domain" description="SH3" evidence="7">
    <location>
        <begin position="162"/>
        <end position="215"/>
    </location>
</feature>
<dbReference type="PRINTS" id="PR00452">
    <property type="entry name" value="SH3DOMAIN"/>
</dbReference>